<dbReference type="InterPro" id="IPR045069">
    <property type="entry name" value="MATE_euk"/>
</dbReference>
<feature type="transmembrane region" description="Helical" evidence="8">
    <location>
        <begin position="35"/>
        <end position="54"/>
    </location>
</feature>
<feature type="transmembrane region" description="Helical" evidence="8">
    <location>
        <begin position="105"/>
        <end position="125"/>
    </location>
</feature>
<feature type="transmembrane region" description="Helical" evidence="8">
    <location>
        <begin position="321"/>
        <end position="342"/>
    </location>
</feature>
<feature type="transmembrane region" description="Helical" evidence="8">
    <location>
        <begin position="252"/>
        <end position="277"/>
    </location>
</feature>
<gene>
    <name evidence="10" type="primary">gb27735</name>
    <name evidence="10" type="ORF">PR202_gb27735</name>
</gene>
<reference evidence="10" key="1">
    <citation type="journal article" date="2018" name="DNA Res.">
        <title>Multiple hybrid de novo genome assembly of finger millet, an orphan allotetraploid crop.</title>
        <authorList>
            <person name="Hatakeyama M."/>
            <person name="Aluri S."/>
            <person name="Balachadran M.T."/>
            <person name="Sivarajan S.R."/>
            <person name="Patrignani A."/>
            <person name="Gruter S."/>
            <person name="Poveda L."/>
            <person name="Shimizu-Inatsugi R."/>
            <person name="Baeten J."/>
            <person name="Francoijs K.J."/>
            <person name="Nataraja K.N."/>
            <person name="Reddy Y.A.N."/>
            <person name="Phadnis S."/>
            <person name="Ravikumar R.L."/>
            <person name="Schlapbach R."/>
            <person name="Sreeman S.M."/>
            <person name="Shimizu K.K."/>
        </authorList>
    </citation>
    <scope>NUCLEOTIDE SEQUENCE</scope>
</reference>
<feature type="transmembrane region" description="Helical" evidence="8">
    <location>
        <begin position="208"/>
        <end position="227"/>
    </location>
</feature>
<evidence type="ECO:0000313" key="11">
    <source>
        <dbReference type="Proteomes" id="UP001054889"/>
    </source>
</evidence>
<evidence type="ECO:0000259" key="9">
    <source>
        <dbReference type="Pfam" id="PF03088"/>
    </source>
</evidence>
<dbReference type="AlphaFoldDB" id="A0AAV5FVT8"/>
<evidence type="ECO:0000256" key="8">
    <source>
        <dbReference type="RuleBase" id="RU004914"/>
    </source>
</evidence>
<dbReference type="InterPro" id="IPR002528">
    <property type="entry name" value="MATE_fam"/>
</dbReference>
<dbReference type="Gene3D" id="2.120.10.30">
    <property type="entry name" value="TolB, C-terminal domain"/>
    <property type="match status" value="1"/>
</dbReference>
<dbReference type="SUPFAM" id="SSF63829">
    <property type="entry name" value="Calcium-dependent phosphotriesterase"/>
    <property type="match status" value="1"/>
</dbReference>
<dbReference type="EMBL" id="BQKI01000097">
    <property type="protein sequence ID" value="GJN38670.1"/>
    <property type="molecule type" value="Genomic_DNA"/>
</dbReference>
<dbReference type="GO" id="GO:0005773">
    <property type="term" value="C:vacuole"/>
    <property type="evidence" value="ECO:0007669"/>
    <property type="project" value="UniProtKB-SubCell"/>
</dbReference>
<proteinExistence type="inferred from homology"/>
<name>A0AAV5FVT8_ELECO</name>
<evidence type="ECO:0000256" key="1">
    <source>
        <dbReference type="ARBA" id="ARBA00004116"/>
    </source>
</evidence>
<comment type="similarity">
    <text evidence="3 8">Belongs to the multi antimicrobial extrusion (MATE) (TC 2.A.66.1) family.</text>
</comment>
<feature type="domain" description="Strictosidine synthase conserved region" evidence="9">
    <location>
        <begin position="540"/>
        <end position="627"/>
    </location>
</feature>
<dbReference type="Pfam" id="PF03088">
    <property type="entry name" value="Str_synth"/>
    <property type="match status" value="1"/>
</dbReference>
<comment type="subcellular location">
    <subcellularLocation>
        <location evidence="2">Membrane</location>
        <topology evidence="2">Multi-pass membrane protein</topology>
    </subcellularLocation>
    <subcellularLocation>
        <location evidence="1">Vacuole</location>
    </subcellularLocation>
</comment>
<feature type="transmembrane region" description="Helical" evidence="8">
    <location>
        <begin position="146"/>
        <end position="167"/>
    </location>
</feature>
<evidence type="ECO:0000256" key="5">
    <source>
        <dbReference type="ARBA" id="ARBA00022692"/>
    </source>
</evidence>
<dbReference type="GO" id="GO:1990961">
    <property type="term" value="P:xenobiotic detoxification by transmembrane export across the plasma membrane"/>
    <property type="evidence" value="ECO:0007669"/>
    <property type="project" value="InterPro"/>
</dbReference>
<dbReference type="InterPro" id="IPR011042">
    <property type="entry name" value="6-blade_b-propeller_TolB-like"/>
</dbReference>
<dbReference type="GO" id="GO:0016020">
    <property type="term" value="C:membrane"/>
    <property type="evidence" value="ECO:0007669"/>
    <property type="project" value="UniProtKB-SubCell"/>
</dbReference>
<dbReference type="GO" id="GO:0015297">
    <property type="term" value="F:antiporter activity"/>
    <property type="evidence" value="ECO:0007669"/>
    <property type="project" value="InterPro"/>
</dbReference>
<evidence type="ECO:0000256" key="2">
    <source>
        <dbReference type="ARBA" id="ARBA00004141"/>
    </source>
</evidence>
<dbReference type="CDD" id="cd13132">
    <property type="entry name" value="MATE_eukaryotic"/>
    <property type="match status" value="1"/>
</dbReference>
<protein>
    <recommendedName>
        <fullName evidence="8">Protein DETOXIFICATION</fullName>
    </recommendedName>
    <alternativeName>
        <fullName evidence="8">Multidrug and toxic compound extrusion protein</fullName>
    </alternativeName>
</protein>
<reference evidence="10" key="2">
    <citation type="submission" date="2021-12" db="EMBL/GenBank/DDBJ databases">
        <title>Resequencing data analysis of finger millet.</title>
        <authorList>
            <person name="Hatakeyama M."/>
            <person name="Aluri S."/>
            <person name="Balachadran M.T."/>
            <person name="Sivarajan S.R."/>
            <person name="Poveda L."/>
            <person name="Shimizu-Inatsugi R."/>
            <person name="Schlapbach R."/>
            <person name="Sreeman S.M."/>
            <person name="Shimizu K.K."/>
        </authorList>
    </citation>
    <scope>NUCLEOTIDE SEQUENCE</scope>
</reference>
<keyword evidence="5 8" id="KW-0812">Transmembrane</keyword>
<evidence type="ECO:0000256" key="6">
    <source>
        <dbReference type="ARBA" id="ARBA00022989"/>
    </source>
</evidence>
<keyword evidence="4" id="KW-0926">Vacuole</keyword>
<evidence type="ECO:0000256" key="3">
    <source>
        <dbReference type="ARBA" id="ARBA00010199"/>
    </source>
</evidence>
<dbReference type="NCBIfam" id="TIGR00797">
    <property type="entry name" value="matE"/>
    <property type="match status" value="1"/>
</dbReference>
<feature type="transmembrane region" description="Helical" evidence="8">
    <location>
        <begin position="173"/>
        <end position="196"/>
    </location>
</feature>
<accession>A0AAV5FVT8</accession>
<feature type="transmembrane region" description="Helical" evidence="8">
    <location>
        <begin position="289"/>
        <end position="309"/>
    </location>
</feature>
<keyword evidence="6 8" id="KW-1133">Transmembrane helix</keyword>
<evidence type="ECO:0000256" key="7">
    <source>
        <dbReference type="ARBA" id="ARBA00023136"/>
    </source>
</evidence>
<dbReference type="GO" id="GO:0042910">
    <property type="term" value="F:xenobiotic transmembrane transporter activity"/>
    <property type="evidence" value="ECO:0007669"/>
    <property type="project" value="InterPro"/>
</dbReference>
<dbReference type="InterPro" id="IPR018119">
    <property type="entry name" value="Strictosidine_synth_cons-reg"/>
</dbReference>
<keyword evidence="7 8" id="KW-0472">Membrane</keyword>
<evidence type="ECO:0000313" key="10">
    <source>
        <dbReference type="EMBL" id="GJN38670.1"/>
    </source>
</evidence>
<dbReference type="FunFam" id="2.120.10.30:FF:000055">
    <property type="entry name" value="Protein STRICTOSIDINE SYNTHASE-LIKE 11"/>
    <property type="match status" value="1"/>
</dbReference>
<organism evidence="10 11">
    <name type="scientific">Eleusine coracana subsp. coracana</name>
    <dbReference type="NCBI Taxonomy" id="191504"/>
    <lineage>
        <taxon>Eukaryota</taxon>
        <taxon>Viridiplantae</taxon>
        <taxon>Streptophyta</taxon>
        <taxon>Embryophyta</taxon>
        <taxon>Tracheophyta</taxon>
        <taxon>Spermatophyta</taxon>
        <taxon>Magnoliopsida</taxon>
        <taxon>Liliopsida</taxon>
        <taxon>Poales</taxon>
        <taxon>Poaceae</taxon>
        <taxon>PACMAD clade</taxon>
        <taxon>Chloridoideae</taxon>
        <taxon>Cynodonteae</taxon>
        <taxon>Eleusininae</taxon>
        <taxon>Eleusine</taxon>
    </lineage>
</organism>
<comment type="caution">
    <text evidence="10">The sequence shown here is derived from an EMBL/GenBank/DDBJ whole genome shotgun (WGS) entry which is preliminary data.</text>
</comment>
<feature type="transmembrane region" description="Helical" evidence="8">
    <location>
        <begin position="61"/>
        <end position="85"/>
    </location>
</feature>
<evidence type="ECO:0000256" key="4">
    <source>
        <dbReference type="ARBA" id="ARBA00022554"/>
    </source>
</evidence>
<dbReference type="Pfam" id="PF01554">
    <property type="entry name" value="MatE"/>
    <property type="match status" value="2"/>
</dbReference>
<dbReference type="PANTHER" id="PTHR11206">
    <property type="entry name" value="MULTIDRUG RESISTANCE PROTEIN"/>
    <property type="match status" value="1"/>
</dbReference>
<sequence>MEEKAASTEEPLLVTRSENATAAEAKRLLRLAGPLVASCILQNVVQMISVMFVGHLGELHLAGASLAASVANVTGFSLLFGMASALDTLCGQAFGARQYGLLGVYMQRAMLVLALACVPIAIVWANTGRILLLIGQDEAIAAEAGAYARWLIPSLVPFVPLVCHIRFLQTQSIVMPVMVSSGVTALNHVFVCWALIYRADMGSKGAALSGAISYGVNLVMLALYVRISSTCKRTWTGFSKEAFKELHQFTKLAVPSAMMVCLEWWSFEFLVLLSGLLPNPKLETSVLSICLNTGSLMFMVPFGLCTAVSNEPQVVTYIAKMIPVLAISFFTDGLHSSLSGVLTGCGEQKIGARVNLGAFYLAGIPMAVLLAFVIHLNGMGLWLGIVCGSLTKLVLLMWITLRINWEEEVSKIRKPVTVSSALGVPPSGWRHLAFDRRGEGPYTGVSDGRIFKWVRNKLGVNRGVWIAFAYNANYINLPICKTVSGDETVCGRPLGVQFFYKTGELYIADAYLGLMKVGPRGGVAKVLATEADSVPFTFVNGLDVDQSTGDVYFTDSSTKYQRRNNTQVMFNRDTTGRLLKYDARTRRVTVLKSGLPYPNGVAVSSDQRSIMVAHTWPSQAFTYWFKGPKAGQYELFADLPGYPDNVRRDNNGGYWFALNQEKVGFNPKTHEVTAPPPGTPHLVGIQINNNGTELAVLTAPKGVTLSDVAVRNGVQMWLGSVELNYVGLFDHTMIQ</sequence>
<feature type="transmembrane region" description="Helical" evidence="8">
    <location>
        <begin position="354"/>
        <end position="374"/>
    </location>
</feature>
<keyword evidence="11" id="KW-1185">Reference proteome</keyword>
<dbReference type="Proteomes" id="UP001054889">
    <property type="component" value="Unassembled WGS sequence"/>
</dbReference>
<feature type="transmembrane region" description="Helical" evidence="8">
    <location>
        <begin position="380"/>
        <end position="401"/>
    </location>
</feature>